<evidence type="ECO:0008006" key="3">
    <source>
        <dbReference type="Google" id="ProtNLM"/>
    </source>
</evidence>
<organism evidence="2">
    <name type="scientific">viral metagenome</name>
    <dbReference type="NCBI Taxonomy" id="1070528"/>
    <lineage>
        <taxon>unclassified sequences</taxon>
        <taxon>metagenomes</taxon>
        <taxon>organismal metagenomes</taxon>
    </lineage>
</organism>
<dbReference type="AlphaFoldDB" id="A0A6C0BYC1"/>
<sequence length="608" mass="69392">MELHYKKHDNRPIFSDLENPNLLNVSKPQNYVPIYSKYFSLNESNYNNINLNHTYNICGISEKKDENKFIVNVTDGKTTESKNVHFKLSPLFDPIKFLIGKYEEDVDYLTLPSLEKSRANEKLNDQNNAAYVDSFFSYLTSQLLHTHNFAHGIDLYGSFLAIKNDYKININDDIDYLQDSTYFKKYNNVEKNNITFTLEDEYISSQIFSDSRTNKDKLVVSDDSTVLNLSDISDLDQFDTIFKGSESNNNDEKIDILFEKKETEPNVKTSATGISRSSSSHSGSPHSGSSHSGSSHSGSSHSSNTCSSRSSNTSSGENDSDDGSCSGSDSESSHSSSESNCSTETEEEILVNISKFPIQIICLEECEKTLDSLLVNKPLTDKEWDSLTMQVIMILITYQKVFDLTHNDLHTNNIMYNTTDKKHIEYCYNGKYYKIPTFGRIYKIIDFGRAIYKFKGKTMCSDSFHSSGDAATQYNFPPYLNEKKKRVLPNKSFDLCRLGCSLFDFIVDDLEDNDEISDIKDIKNIKSGIKKIILNWCNDDKERNIIYKTNGDERYPEFKLYKMIARTVHNHAPTDVLKLPYFKKYIVSNLKHPGSVIDIDSCPCLCNK</sequence>
<feature type="compositionally biased region" description="Low complexity" evidence="1">
    <location>
        <begin position="275"/>
        <end position="343"/>
    </location>
</feature>
<dbReference type="InterPro" id="IPR011009">
    <property type="entry name" value="Kinase-like_dom_sf"/>
</dbReference>
<protein>
    <recommendedName>
        <fullName evidence="3">Protein kinase domain-containing protein</fullName>
    </recommendedName>
</protein>
<evidence type="ECO:0000313" key="2">
    <source>
        <dbReference type="EMBL" id="QHS96821.1"/>
    </source>
</evidence>
<accession>A0A6C0BYC1</accession>
<dbReference type="Gene3D" id="1.10.510.10">
    <property type="entry name" value="Transferase(Phosphotransferase) domain 1"/>
    <property type="match status" value="1"/>
</dbReference>
<reference evidence="2" key="1">
    <citation type="journal article" date="2020" name="Nature">
        <title>Giant virus diversity and host interactions through global metagenomics.</title>
        <authorList>
            <person name="Schulz F."/>
            <person name="Roux S."/>
            <person name="Paez-Espino D."/>
            <person name="Jungbluth S."/>
            <person name="Walsh D.A."/>
            <person name="Denef V.J."/>
            <person name="McMahon K.D."/>
            <person name="Konstantinidis K.T."/>
            <person name="Eloe-Fadrosh E.A."/>
            <person name="Kyrpides N.C."/>
            <person name="Woyke T."/>
        </authorList>
    </citation>
    <scope>NUCLEOTIDE SEQUENCE</scope>
    <source>
        <strain evidence="2">GVMAG-M-3300020166-5</strain>
    </source>
</reference>
<dbReference type="EMBL" id="MN739279">
    <property type="protein sequence ID" value="QHS96821.1"/>
    <property type="molecule type" value="Genomic_DNA"/>
</dbReference>
<evidence type="ECO:0000256" key="1">
    <source>
        <dbReference type="SAM" id="MobiDB-lite"/>
    </source>
</evidence>
<dbReference type="SUPFAM" id="SSF56112">
    <property type="entry name" value="Protein kinase-like (PK-like)"/>
    <property type="match status" value="1"/>
</dbReference>
<name>A0A6C0BYC1_9ZZZZ</name>
<proteinExistence type="predicted"/>
<feature type="region of interest" description="Disordered" evidence="1">
    <location>
        <begin position="258"/>
        <end position="344"/>
    </location>
</feature>